<feature type="region of interest" description="Disordered" evidence="1">
    <location>
        <begin position="66"/>
        <end position="94"/>
    </location>
</feature>
<evidence type="ECO:0000256" key="1">
    <source>
        <dbReference type="SAM" id="MobiDB-lite"/>
    </source>
</evidence>
<feature type="compositionally biased region" description="Basic and acidic residues" evidence="1">
    <location>
        <begin position="66"/>
        <end position="82"/>
    </location>
</feature>
<evidence type="ECO:0000313" key="2">
    <source>
        <dbReference type="EMBL" id="GID61817.1"/>
    </source>
</evidence>
<dbReference type="EMBL" id="BOMG01000139">
    <property type="protein sequence ID" value="GID61817.1"/>
    <property type="molecule type" value="Genomic_DNA"/>
</dbReference>
<sequence length="94" mass="10541">MAYRQAEGTGHPFGHGHAVQRGDAALDLAHPRLGPAHHGPEFVLEQAFTSPAFFDAPANDLVDLRHRTHPEDPDRVDMDARHYRTTPYLPKPNR</sequence>
<keyword evidence="3" id="KW-1185">Reference proteome</keyword>
<reference evidence="2 3" key="1">
    <citation type="submission" date="2021-01" db="EMBL/GenBank/DDBJ databases">
        <title>Whole genome shotgun sequence of Actinoplanes couchii NBRC 106145.</title>
        <authorList>
            <person name="Komaki H."/>
            <person name="Tamura T."/>
        </authorList>
    </citation>
    <scope>NUCLEOTIDE SEQUENCE [LARGE SCALE GENOMIC DNA]</scope>
    <source>
        <strain evidence="2 3">NBRC 106145</strain>
    </source>
</reference>
<dbReference type="Proteomes" id="UP000612282">
    <property type="component" value="Unassembled WGS sequence"/>
</dbReference>
<name>A0ABQ3XTG9_9ACTN</name>
<proteinExistence type="predicted"/>
<accession>A0ABQ3XTG9</accession>
<comment type="caution">
    <text evidence="2">The sequence shown here is derived from an EMBL/GenBank/DDBJ whole genome shotgun (WGS) entry which is preliminary data.</text>
</comment>
<evidence type="ECO:0000313" key="3">
    <source>
        <dbReference type="Proteomes" id="UP000612282"/>
    </source>
</evidence>
<organism evidence="2 3">
    <name type="scientific">Actinoplanes couchii</name>
    <dbReference type="NCBI Taxonomy" id="403638"/>
    <lineage>
        <taxon>Bacteria</taxon>
        <taxon>Bacillati</taxon>
        <taxon>Actinomycetota</taxon>
        <taxon>Actinomycetes</taxon>
        <taxon>Micromonosporales</taxon>
        <taxon>Micromonosporaceae</taxon>
        <taxon>Actinoplanes</taxon>
    </lineage>
</organism>
<gene>
    <name evidence="2" type="ORF">Aco03nite_102210</name>
</gene>
<protein>
    <submittedName>
        <fullName evidence="2">Uncharacterized protein</fullName>
    </submittedName>
</protein>